<dbReference type="Proteomes" id="UP001186974">
    <property type="component" value="Unassembled WGS sequence"/>
</dbReference>
<accession>A0ACC3DG11</accession>
<protein>
    <submittedName>
        <fullName evidence="1">Uncharacterized protein</fullName>
    </submittedName>
</protein>
<proteinExistence type="predicted"/>
<keyword evidence="2" id="KW-1185">Reference proteome</keyword>
<reference evidence="1" key="1">
    <citation type="submission" date="2024-09" db="EMBL/GenBank/DDBJ databases">
        <title>Black Yeasts Isolated from many extreme environments.</title>
        <authorList>
            <person name="Coleine C."/>
            <person name="Stajich J.E."/>
            <person name="Selbmann L."/>
        </authorList>
    </citation>
    <scope>NUCLEOTIDE SEQUENCE</scope>
    <source>
        <strain evidence="1">CCFEE 5737</strain>
    </source>
</reference>
<dbReference type="EMBL" id="JAWDJW010005075">
    <property type="protein sequence ID" value="KAK3069662.1"/>
    <property type="molecule type" value="Genomic_DNA"/>
</dbReference>
<gene>
    <name evidence="1" type="ORF">LTS18_000269</name>
</gene>
<comment type="caution">
    <text evidence="1">The sequence shown here is derived from an EMBL/GenBank/DDBJ whole genome shotgun (WGS) entry which is preliminary data.</text>
</comment>
<sequence length="126" mass="14054">MSRTNLPLNSFYYKGKKDARDVVTSRRFQLAVLAILVLCTFLLLASTISDARKPKKQPVLSRLSDSTFDIVVSEFKENLTAVAQNIQEIRDLAALDGLSIRLNIYTKDPEVDLAIAKQIATADRVV</sequence>
<evidence type="ECO:0000313" key="2">
    <source>
        <dbReference type="Proteomes" id="UP001186974"/>
    </source>
</evidence>
<evidence type="ECO:0000313" key="1">
    <source>
        <dbReference type="EMBL" id="KAK3069662.1"/>
    </source>
</evidence>
<feature type="non-terminal residue" evidence="1">
    <location>
        <position position="126"/>
    </location>
</feature>
<name>A0ACC3DG11_9PEZI</name>
<organism evidence="1 2">
    <name type="scientific">Coniosporium uncinatum</name>
    <dbReference type="NCBI Taxonomy" id="93489"/>
    <lineage>
        <taxon>Eukaryota</taxon>
        <taxon>Fungi</taxon>
        <taxon>Dikarya</taxon>
        <taxon>Ascomycota</taxon>
        <taxon>Pezizomycotina</taxon>
        <taxon>Dothideomycetes</taxon>
        <taxon>Dothideomycetes incertae sedis</taxon>
        <taxon>Coniosporium</taxon>
    </lineage>
</organism>